<dbReference type="GO" id="GO:0005524">
    <property type="term" value="F:ATP binding"/>
    <property type="evidence" value="ECO:0007669"/>
    <property type="project" value="UniProtKB-KW"/>
</dbReference>
<dbReference type="PROSITE" id="PS50109">
    <property type="entry name" value="HIS_KIN"/>
    <property type="match status" value="1"/>
</dbReference>
<evidence type="ECO:0000256" key="4">
    <source>
        <dbReference type="ARBA" id="ARBA00004651"/>
    </source>
</evidence>
<comment type="catalytic activity">
    <reaction evidence="1">
        <text>ATP + protein L-histidine = ADP + protein N-phospho-L-histidine.</text>
        <dbReference type="EC" id="2.7.13.3"/>
    </reaction>
</comment>
<evidence type="ECO:0000256" key="22">
    <source>
        <dbReference type="ARBA" id="ARBA00030800"/>
    </source>
</evidence>
<keyword evidence="20" id="KW-0472">Membrane</keyword>
<dbReference type="GO" id="GO:0000155">
    <property type="term" value="F:phosphorelay sensor kinase activity"/>
    <property type="evidence" value="ECO:0007669"/>
    <property type="project" value="InterPro"/>
</dbReference>
<keyword evidence="14 29" id="KW-0418">Kinase</keyword>
<dbReference type="SMART" id="SM00091">
    <property type="entry name" value="PAS"/>
    <property type="match status" value="1"/>
</dbReference>
<dbReference type="GO" id="GO:0005737">
    <property type="term" value="C:cytoplasm"/>
    <property type="evidence" value="ECO:0007669"/>
    <property type="project" value="UniProtKB-SubCell"/>
</dbReference>
<feature type="domain" description="PAC" evidence="28">
    <location>
        <begin position="380"/>
        <end position="430"/>
    </location>
</feature>
<dbReference type="SUPFAM" id="SSF55874">
    <property type="entry name" value="ATPase domain of HSP90 chaperone/DNA topoisomerase II/histidine kinase"/>
    <property type="match status" value="1"/>
</dbReference>
<feature type="domain" description="PAS" evidence="27">
    <location>
        <begin position="303"/>
        <end position="373"/>
    </location>
</feature>
<evidence type="ECO:0000256" key="18">
    <source>
        <dbReference type="ARBA" id="ARBA00023012"/>
    </source>
</evidence>
<evidence type="ECO:0000256" key="17">
    <source>
        <dbReference type="ARBA" id="ARBA00023004"/>
    </source>
</evidence>
<evidence type="ECO:0000256" key="23">
    <source>
        <dbReference type="ARBA" id="ARBA00059827"/>
    </source>
</evidence>
<dbReference type="Pfam" id="PF00989">
    <property type="entry name" value="PAS"/>
    <property type="match status" value="1"/>
</dbReference>
<keyword evidence="13" id="KW-0547">Nucleotide-binding</keyword>
<evidence type="ECO:0000256" key="11">
    <source>
        <dbReference type="ARBA" id="ARBA00022692"/>
    </source>
</evidence>
<dbReference type="InterPro" id="IPR000700">
    <property type="entry name" value="PAS-assoc_C"/>
</dbReference>
<keyword evidence="11" id="KW-0812">Transmembrane</keyword>
<feature type="domain" description="Histidine kinase" evidence="26">
    <location>
        <begin position="438"/>
        <end position="633"/>
    </location>
</feature>
<reference evidence="29 30" key="1">
    <citation type="submission" date="2017-10" db="EMBL/GenBank/DDBJ databases">
        <title>Draft genome of Longimonas halophila.</title>
        <authorList>
            <person name="Goh K.M."/>
            <person name="Shamsir M.S."/>
            <person name="Lim S.W."/>
        </authorList>
    </citation>
    <scope>NUCLEOTIDE SEQUENCE [LARGE SCALE GENOMIC DNA]</scope>
    <source>
        <strain evidence="29 30">KCTC 42399</strain>
    </source>
</reference>
<dbReference type="GO" id="GO:0046872">
    <property type="term" value="F:metal ion binding"/>
    <property type="evidence" value="ECO:0007669"/>
    <property type="project" value="UniProtKB-KW"/>
</dbReference>
<dbReference type="SUPFAM" id="SSF55781">
    <property type="entry name" value="GAF domain-like"/>
    <property type="match status" value="1"/>
</dbReference>
<name>A0A2H3NZL8_9BACT</name>
<evidence type="ECO:0000256" key="24">
    <source>
        <dbReference type="ARBA" id="ARBA00070616"/>
    </source>
</evidence>
<dbReference type="Proteomes" id="UP000221024">
    <property type="component" value="Unassembled WGS sequence"/>
</dbReference>
<keyword evidence="30" id="KW-1185">Reference proteome</keyword>
<keyword evidence="15" id="KW-0067">ATP-binding</keyword>
<evidence type="ECO:0000256" key="9">
    <source>
        <dbReference type="ARBA" id="ARBA00022490"/>
    </source>
</evidence>
<evidence type="ECO:0000256" key="1">
    <source>
        <dbReference type="ARBA" id="ARBA00000085"/>
    </source>
</evidence>
<evidence type="ECO:0000256" key="6">
    <source>
        <dbReference type="ARBA" id="ARBA00017322"/>
    </source>
</evidence>
<dbReference type="InterPro" id="IPR000014">
    <property type="entry name" value="PAS"/>
</dbReference>
<comment type="subcellular location">
    <subcellularLocation>
        <location evidence="4">Cell membrane</location>
        <topology evidence="4">Multi-pass membrane protein</topology>
    </subcellularLocation>
    <subcellularLocation>
        <location evidence="3">Cytoplasm</location>
    </subcellularLocation>
</comment>
<evidence type="ECO:0000259" key="26">
    <source>
        <dbReference type="PROSITE" id="PS50109"/>
    </source>
</evidence>
<comment type="function">
    <text evidence="23">Putative oxygen sensor; modulates the activity of FixJ, a transcriptional activator of nitrogen fixation fixK gene. FixL probably acts as a kinase that phosphorylates FixJ.</text>
</comment>
<feature type="compositionally biased region" description="Pro residues" evidence="25">
    <location>
        <begin position="648"/>
        <end position="657"/>
    </location>
</feature>
<dbReference type="GO" id="GO:0046983">
    <property type="term" value="F:protein dimerization activity"/>
    <property type="evidence" value="ECO:0007669"/>
    <property type="project" value="InterPro"/>
</dbReference>
<evidence type="ECO:0000256" key="20">
    <source>
        <dbReference type="ARBA" id="ARBA00023136"/>
    </source>
</evidence>
<dbReference type="CDD" id="cd16917">
    <property type="entry name" value="HATPase_UhpB-NarQ-NarX-like"/>
    <property type="match status" value="1"/>
</dbReference>
<keyword evidence="16" id="KW-1133">Transmembrane helix</keyword>
<evidence type="ECO:0000259" key="28">
    <source>
        <dbReference type="PROSITE" id="PS50113"/>
    </source>
</evidence>
<organism evidence="29 30">
    <name type="scientific">Longimonas halophila</name>
    <dbReference type="NCBI Taxonomy" id="1469170"/>
    <lineage>
        <taxon>Bacteria</taxon>
        <taxon>Pseudomonadati</taxon>
        <taxon>Rhodothermota</taxon>
        <taxon>Rhodothermia</taxon>
        <taxon>Rhodothermales</taxon>
        <taxon>Salisaetaceae</taxon>
        <taxon>Longimonas</taxon>
    </lineage>
</organism>
<comment type="caution">
    <text evidence="29">The sequence shown here is derived from an EMBL/GenBank/DDBJ whole genome shotgun (WGS) entry which is preliminary data.</text>
</comment>
<dbReference type="SMART" id="SM00387">
    <property type="entry name" value="HATPase_c"/>
    <property type="match status" value="1"/>
</dbReference>
<keyword evidence="12" id="KW-0479">Metal-binding</keyword>
<keyword evidence="8" id="KW-0004">4Fe-4S</keyword>
<dbReference type="EC" id="2.7.13.3" evidence="5"/>
<dbReference type="CDD" id="cd00130">
    <property type="entry name" value="PAS"/>
    <property type="match status" value="1"/>
</dbReference>
<dbReference type="GO" id="GO:0006355">
    <property type="term" value="P:regulation of DNA-templated transcription"/>
    <property type="evidence" value="ECO:0007669"/>
    <property type="project" value="InterPro"/>
</dbReference>
<protein>
    <recommendedName>
        <fullName evidence="6">Oxygen sensor histidine kinase NreB</fullName>
        <ecNumber evidence="5">2.7.13.3</ecNumber>
    </recommendedName>
    <alternativeName>
        <fullName evidence="22">Nitrogen regulation protein B</fullName>
    </alternativeName>
    <alternativeName>
        <fullName evidence="24">Sensor protein FixL</fullName>
    </alternativeName>
</protein>
<feature type="region of interest" description="Disordered" evidence="25">
    <location>
        <begin position="630"/>
        <end position="657"/>
    </location>
</feature>
<dbReference type="Pfam" id="PF02518">
    <property type="entry name" value="HATPase_c"/>
    <property type="match status" value="1"/>
</dbReference>
<keyword evidence="18" id="KW-0902">Two-component regulatory system</keyword>
<accession>A0A2H3NZL8</accession>
<dbReference type="InterPro" id="IPR011712">
    <property type="entry name" value="Sig_transdc_His_kin_sub3_dim/P"/>
</dbReference>
<dbReference type="Gene3D" id="3.30.450.20">
    <property type="entry name" value="PAS domain"/>
    <property type="match status" value="1"/>
</dbReference>
<evidence type="ECO:0000256" key="10">
    <source>
        <dbReference type="ARBA" id="ARBA00022679"/>
    </source>
</evidence>
<evidence type="ECO:0000256" key="8">
    <source>
        <dbReference type="ARBA" id="ARBA00022485"/>
    </source>
</evidence>
<evidence type="ECO:0000256" key="14">
    <source>
        <dbReference type="ARBA" id="ARBA00022777"/>
    </source>
</evidence>
<sequence>MKTLLVGPDSPSRRALADALERRQYATTLMPSVHTLTRSDAESADLVVLCTPGAPATAWIEDMRTAGCTTLVLAVAPGASRKRIHALFSAGVDDCIVTMGDRSRLDVRLNAVEQYHAAPVHRTLSSDVSTATRAQAVVADVSRRALSETNLDVLMAYVAHVVPPLLGVDACKILEHEPTRHAFSLRAGAGWTGGYLGTVCIPERCNGTLSQAGYTLATDSPVVVSHPEDTSGFVFPSLLTEHGMQSGISVAIASSPEPFGVLGAHARTPRSYDDQAVFFLQSIANVLAGAVDQARTKRALQVSEANARAILETTVDGIITIDADGGIESFNEAAEDIFGYDAHEVMGKNVRILMPEPYREEHDNYLHRYHETGEQRIIGIGREVTGRRKDGSTFPMDLAVSEVQRHDRITFTGIVRDISERRRLEQEILSISEQERRRIGQDLHDGLGQMLTGTGLLHKNLADRLQREDHPMAEDAAEITDLIRDADRYARDLARGLTPIDLEASGLSEALRRLSDNAQRLFDVDCVFEETGTTLVHNSQAATHLYRITQEAVSNAVRHGEAARIRIILAGGPQQVRLRVHDNGTGFDQDRAQNGGMGLRIMQYRARIIGGSFDVSSTVGKGTTVTCTLPRTADTERTAPPKSTPVGPASPPSGCPI</sequence>
<evidence type="ECO:0000256" key="2">
    <source>
        <dbReference type="ARBA" id="ARBA00001966"/>
    </source>
</evidence>
<keyword evidence="19" id="KW-0411">Iron-sulfur</keyword>
<dbReference type="InterPro" id="IPR029016">
    <property type="entry name" value="GAF-like_dom_sf"/>
</dbReference>
<dbReference type="OrthoDB" id="9760839at2"/>
<dbReference type="EMBL" id="PDEP01000003">
    <property type="protein sequence ID" value="PEN08443.1"/>
    <property type="molecule type" value="Genomic_DNA"/>
</dbReference>
<evidence type="ECO:0000259" key="27">
    <source>
        <dbReference type="PROSITE" id="PS50112"/>
    </source>
</evidence>
<dbReference type="InterPro" id="IPR005467">
    <property type="entry name" value="His_kinase_dom"/>
</dbReference>
<evidence type="ECO:0000256" key="25">
    <source>
        <dbReference type="SAM" id="MobiDB-lite"/>
    </source>
</evidence>
<keyword evidence="9" id="KW-0963">Cytoplasm</keyword>
<dbReference type="InterPro" id="IPR035965">
    <property type="entry name" value="PAS-like_dom_sf"/>
</dbReference>
<dbReference type="InterPro" id="IPR013767">
    <property type="entry name" value="PAS_fold"/>
</dbReference>
<evidence type="ECO:0000313" key="30">
    <source>
        <dbReference type="Proteomes" id="UP000221024"/>
    </source>
</evidence>
<evidence type="ECO:0000256" key="5">
    <source>
        <dbReference type="ARBA" id="ARBA00012438"/>
    </source>
</evidence>
<keyword evidence="10" id="KW-0808">Transferase</keyword>
<dbReference type="InterPro" id="IPR003018">
    <property type="entry name" value="GAF"/>
</dbReference>
<gene>
    <name evidence="29" type="ORF">CRI93_04840</name>
</gene>
<dbReference type="PROSITE" id="PS50113">
    <property type="entry name" value="PAC"/>
    <property type="match status" value="1"/>
</dbReference>
<dbReference type="Pfam" id="PF07730">
    <property type="entry name" value="HisKA_3"/>
    <property type="match status" value="1"/>
</dbReference>
<dbReference type="GO" id="GO:0005886">
    <property type="term" value="C:plasma membrane"/>
    <property type="evidence" value="ECO:0007669"/>
    <property type="project" value="UniProtKB-SubCell"/>
</dbReference>
<dbReference type="Gene3D" id="3.30.450.40">
    <property type="match status" value="1"/>
</dbReference>
<comment type="function">
    <text evidence="21">Member of the two-component regulatory system NreB/NreC involved in the control of dissimilatory nitrate/nitrite reduction in response to oxygen. NreB functions as a direct oxygen sensor histidine kinase which is autophosphorylated, in the absence of oxygen, probably at the conserved histidine residue, and transfers its phosphate group probably to a conserved aspartate residue of NreC. NreB/NreC activates the expression of the nitrate (narGHJI) and nitrite (nir) reductase operons, as well as the putative nitrate transporter gene narT.</text>
</comment>
<evidence type="ECO:0000256" key="13">
    <source>
        <dbReference type="ARBA" id="ARBA00022741"/>
    </source>
</evidence>
<dbReference type="NCBIfam" id="TIGR00229">
    <property type="entry name" value="sensory_box"/>
    <property type="match status" value="1"/>
</dbReference>
<evidence type="ECO:0000256" key="19">
    <source>
        <dbReference type="ARBA" id="ARBA00023014"/>
    </source>
</evidence>
<dbReference type="InterPro" id="IPR050482">
    <property type="entry name" value="Sensor_HK_TwoCompSys"/>
</dbReference>
<dbReference type="PANTHER" id="PTHR24421">
    <property type="entry name" value="NITRATE/NITRITE SENSOR PROTEIN NARX-RELATED"/>
    <property type="match status" value="1"/>
</dbReference>
<evidence type="ECO:0000256" key="7">
    <source>
        <dbReference type="ARBA" id="ARBA00022475"/>
    </source>
</evidence>
<evidence type="ECO:0000256" key="16">
    <source>
        <dbReference type="ARBA" id="ARBA00022989"/>
    </source>
</evidence>
<dbReference type="FunFam" id="3.30.450.20:FF:000060">
    <property type="entry name" value="Sensor protein FixL"/>
    <property type="match status" value="1"/>
</dbReference>
<dbReference type="InterPro" id="IPR003594">
    <property type="entry name" value="HATPase_dom"/>
</dbReference>
<proteinExistence type="predicted"/>
<dbReference type="GO" id="GO:0051539">
    <property type="term" value="F:4 iron, 4 sulfur cluster binding"/>
    <property type="evidence" value="ECO:0007669"/>
    <property type="project" value="UniProtKB-KW"/>
</dbReference>
<dbReference type="Pfam" id="PF01590">
    <property type="entry name" value="GAF"/>
    <property type="match status" value="1"/>
</dbReference>
<dbReference type="PANTHER" id="PTHR24421:SF37">
    <property type="entry name" value="SENSOR HISTIDINE KINASE NARS"/>
    <property type="match status" value="1"/>
</dbReference>
<evidence type="ECO:0000313" key="29">
    <source>
        <dbReference type="EMBL" id="PEN08443.1"/>
    </source>
</evidence>
<dbReference type="SMART" id="SM00065">
    <property type="entry name" value="GAF"/>
    <property type="match status" value="1"/>
</dbReference>
<evidence type="ECO:0000256" key="3">
    <source>
        <dbReference type="ARBA" id="ARBA00004496"/>
    </source>
</evidence>
<dbReference type="Gene3D" id="1.20.5.1930">
    <property type="match status" value="1"/>
</dbReference>
<evidence type="ECO:0000256" key="15">
    <source>
        <dbReference type="ARBA" id="ARBA00022840"/>
    </source>
</evidence>
<evidence type="ECO:0000256" key="21">
    <source>
        <dbReference type="ARBA" id="ARBA00024827"/>
    </source>
</evidence>
<dbReference type="SUPFAM" id="SSF55785">
    <property type="entry name" value="PYP-like sensor domain (PAS domain)"/>
    <property type="match status" value="1"/>
</dbReference>
<dbReference type="RefSeq" id="WP_098061484.1">
    <property type="nucleotide sequence ID" value="NZ_PDEP01000003.1"/>
</dbReference>
<dbReference type="AlphaFoldDB" id="A0A2H3NZL8"/>
<dbReference type="InterPro" id="IPR036890">
    <property type="entry name" value="HATPase_C_sf"/>
</dbReference>
<keyword evidence="7" id="KW-1003">Cell membrane</keyword>
<evidence type="ECO:0000256" key="12">
    <source>
        <dbReference type="ARBA" id="ARBA00022723"/>
    </source>
</evidence>
<comment type="cofactor">
    <cofactor evidence="2">
        <name>[4Fe-4S] cluster</name>
        <dbReference type="ChEBI" id="CHEBI:49883"/>
    </cofactor>
</comment>
<dbReference type="Gene3D" id="3.30.565.10">
    <property type="entry name" value="Histidine kinase-like ATPase, C-terminal domain"/>
    <property type="match status" value="1"/>
</dbReference>
<dbReference type="PROSITE" id="PS50112">
    <property type="entry name" value="PAS"/>
    <property type="match status" value="1"/>
</dbReference>
<keyword evidence="17" id="KW-0408">Iron</keyword>
<dbReference type="PRINTS" id="PR00344">
    <property type="entry name" value="BCTRLSENSOR"/>
</dbReference>
<dbReference type="InterPro" id="IPR004358">
    <property type="entry name" value="Sig_transdc_His_kin-like_C"/>
</dbReference>